<sequence>MNVGRAGRVRVQRRLAVARRGAELLDRKRHLLAEELERLELAADRAGGEWRLAAAEARRWAGRATALDGPSTIRLAAPASPAVATVTWGATMGVAFPVDASTRCPPERVVGGSSALVLAAEAHRAALDAGVAHAAALAAVGRVRAELAATRTRQRAVERHWIPRLEGELATIERALADLELEEALRLRWAAGAVATGRRR</sequence>
<evidence type="ECO:0000256" key="3">
    <source>
        <dbReference type="ARBA" id="ARBA00023065"/>
    </source>
</evidence>
<keyword evidence="2" id="KW-0813">Transport</keyword>
<comment type="similarity">
    <text evidence="1">Belongs to the V-ATPase D subunit family.</text>
</comment>
<dbReference type="InterPro" id="IPR002699">
    <property type="entry name" value="V_ATPase_D"/>
</dbReference>
<evidence type="ECO:0000256" key="2">
    <source>
        <dbReference type="ARBA" id="ARBA00022448"/>
    </source>
</evidence>
<reference evidence="4 5" key="1">
    <citation type="submission" date="2023-07" db="EMBL/GenBank/DDBJ databases">
        <title>Description of novel actinomycetes strains, isolated from tidal flat sediment.</title>
        <authorList>
            <person name="Lu C."/>
        </authorList>
    </citation>
    <scope>NUCLEOTIDE SEQUENCE [LARGE SCALE GENOMIC DNA]</scope>
    <source>
        <strain evidence="4 5">SYSU T00b441</strain>
    </source>
</reference>
<dbReference type="Proteomes" id="UP001232536">
    <property type="component" value="Unassembled WGS sequence"/>
</dbReference>
<dbReference type="Pfam" id="PF01813">
    <property type="entry name" value="ATP-synt_D"/>
    <property type="match status" value="1"/>
</dbReference>
<name>A0ABT9D8U3_9CELL</name>
<evidence type="ECO:0000256" key="1">
    <source>
        <dbReference type="ARBA" id="ARBA00005850"/>
    </source>
</evidence>
<protein>
    <submittedName>
        <fullName evidence="4">V-type ATP synthase subunit D</fullName>
    </submittedName>
</protein>
<keyword evidence="3" id="KW-0406">Ion transport</keyword>
<keyword evidence="5" id="KW-1185">Reference proteome</keyword>
<dbReference type="RefSeq" id="WP_304600612.1">
    <property type="nucleotide sequence ID" value="NZ_JAUQYO010000001.1"/>
</dbReference>
<dbReference type="EMBL" id="JAUQYP010000001">
    <property type="protein sequence ID" value="MDO8106975.1"/>
    <property type="molecule type" value="Genomic_DNA"/>
</dbReference>
<organism evidence="4 5">
    <name type="scientific">Actinotalea lenta</name>
    <dbReference type="NCBI Taxonomy" id="3064654"/>
    <lineage>
        <taxon>Bacteria</taxon>
        <taxon>Bacillati</taxon>
        <taxon>Actinomycetota</taxon>
        <taxon>Actinomycetes</taxon>
        <taxon>Micrococcales</taxon>
        <taxon>Cellulomonadaceae</taxon>
        <taxon>Actinotalea</taxon>
    </lineage>
</organism>
<accession>A0ABT9D8U3</accession>
<gene>
    <name evidence="4" type="ORF">Q6348_07160</name>
</gene>
<evidence type="ECO:0000313" key="5">
    <source>
        <dbReference type="Proteomes" id="UP001232536"/>
    </source>
</evidence>
<dbReference type="Gene3D" id="1.10.287.3240">
    <property type="match status" value="1"/>
</dbReference>
<comment type="caution">
    <text evidence="4">The sequence shown here is derived from an EMBL/GenBank/DDBJ whole genome shotgun (WGS) entry which is preliminary data.</text>
</comment>
<evidence type="ECO:0000313" key="4">
    <source>
        <dbReference type="EMBL" id="MDO8106975.1"/>
    </source>
</evidence>
<proteinExistence type="inferred from homology"/>